<dbReference type="PANTHER" id="PTHR46567">
    <property type="entry name" value="MEDIATOR OF RNA POLYMERASE II TRANSCRIPTION SUBUNIT 12"/>
    <property type="match status" value="1"/>
</dbReference>
<dbReference type="OrthoDB" id="20828at2759"/>
<keyword evidence="9" id="KW-0539">Nucleus</keyword>
<name>A0A1Q5QAZ6_TALAT</name>
<comment type="similarity">
    <text evidence="2">Belongs to the Mediator complex subunit 12 family.</text>
</comment>
<evidence type="ECO:0000313" key="14">
    <source>
        <dbReference type="EMBL" id="OKL63096.1"/>
    </source>
</evidence>
<organism evidence="14 15">
    <name type="scientific">Talaromyces atroroseus</name>
    <dbReference type="NCBI Taxonomy" id="1441469"/>
    <lineage>
        <taxon>Eukaryota</taxon>
        <taxon>Fungi</taxon>
        <taxon>Dikarya</taxon>
        <taxon>Ascomycota</taxon>
        <taxon>Pezizomycotina</taxon>
        <taxon>Eurotiomycetes</taxon>
        <taxon>Eurotiomycetidae</taxon>
        <taxon>Eurotiales</taxon>
        <taxon>Trichocomaceae</taxon>
        <taxon>Talaromyces</taxon>
        <taxon>Talaromyces sect. Trachyspermi</taxon>
    </lineage>
</organism>
<dbReference type="GO" id="GO:0003712">
    <property type="term" value="F:transcription coregulator activity"/>
    <property type="evidence" value="ECO:0007669"/>
    <property type="project" value="InterPro"/>
</dbReference>
<evidence type="ECO:0000256" key="10">
    <source>
        <dbReference type="ARBA" id="ARBA00025661"/>
    </source>
</evidence>
<keyword evidence="15" id="KW-1185">Reference proteome</keyword>
<feature type="compositionally biased region" description="Pro residues" evidence="12">
    <location>
        <begin position="131"/>
        <end position="141"/>
    </location>
</feature>
<feature type="region of interest" description="Disordered" evidence="12">
    <location>
        <begin position="1"/>
        <end position="101"/>
    </location>
</feature>
<accession>A0A1Q5QAZ6</accession>
<dbReference type="GO" id="GO:0016592">
    <property type="term" value="C:mediator complex"/>
    <property type="evidence" value="ECO:0007669"/>
    <property type="project" value="InterPro"/>
</dbReference>
<keyword evidence="6" id="KW-0805">Transcription regulation</keyword>
<dbReference type="GeneID" id="31001755"/>
<keyword evidence="8" id="KW-0804">Transcription</keyword>
<evidence type="ECO:0000256" key="11">
    <source>
        <dbReference type="ARBA" id="ARBA00032010"/>
    </source>
</evidence>
<dbReference type="EMBL" id="LFMY01000002">
    <property type="protein sequence ID" value="OKL63096.1"/>
    <property type="molecule type" value="Genomic_DNA"/>
</dbReference>
<sequence length="1570" mass="175730">MSTLPSSTGNQTWTSYTRPASTNEPRPSMAVAPAAPAQQLIDLSASDGGPLDSEQPHKRPRLDTNVAALGHDGRTPSKSAEARSVILNGSTARTTAVSGRSRPAYSFQELVTDTYGGVAFTANATPGSQTPKPPSPPPFPVRPWMHAPARQSQVENVGPPEDTRSRDVQTNPYRPEIPTIAPRLNREKVADYSPWSRLGNHPEDKLTEFAVKQGYYDKIPGSSNNDLQPNTSKLSGHLKNRSGLQLLSAVFAAALDKRQVHDKISSTSTFKPPPRVTLTDNKREAWLRDLANSAVPLRRLSRTIPHGIRGKVLLDQCLGKGVPIGRAVWLAKCVGANEIRAFKRKGTSGSLSHGLEIKWVREWTIGVQQFIEGVIGACGKEGWRSKMTYAVRLAARLFFENLLDQDCYLDWYMSSIEASTLDVFPIWLAMLSIYWENLVRFRQRGRRLSEALLEKLREATLSEYKAHLQPLIDRVSVIVRRLCQNHSPCVILPRSWDRYQDIISSLLMSDDPKEKALFQSLVLRNARVQRPRAYISNSRRSPQQQIIKLLDSSRDAYNIGALSHTCLSIMPNRGELVSVLLKWTASPFRQGIIRVYIAVRLLRKWKRSGMDIDAFIFSFLTQTSIGQTAHMINIYHTIVELIRSHTFSVGRYLQWLVARGAVEQYRQGSSPDSHVPVDIDLLFHIPSSRLPRHLRNLRDTLMTRAGLLLSSETAILQGIKGELKKRLPQVLRKDDIEEHKMAIDLERNNLTWSIKADISQWIRAAVSEHYEYGPSYQQKIYHHEGSIEVSSLTHEEFLTIRSTLEQYGDLSMLADILINASNSDDVQLLTCGADTLNCHFGCFTVIGALNDLFRNFYEAFLRVKHNPQPVYDLAYSLCEVARRLPNGVNSLLVLRQALSRADRNLALAACSPVSDHVAETLSDSNPSFNEDMDQLLSSGNSMDETTMMIVFQKLIQQLVLYDEKDASMPGTVCRHLVQLRSFNPKHFDLLLVQWLEATIKTTSRPKLSRTLRPLVSIGCVTLPAFAILIKKVLVPDLLNPTVPEPLELLVDFLELLVPVHDLGPVCDFLSYRFRIAQEEFLCEHSHEALGVIQDAVSQCTQAQSKDLLDDQKPLVRYMVPLLREIIVRHPDDITLDTIRTLVKGYPAFGLVVRKTVDMLLNDNNQGSLDFLTEAATTIKKTDNLSLPLCQMKLQILFNEKHSDDIMNTIVDLMYKSAIADVRAGHTYWLDLVSTMGQEAAEQIRQRAEKEFFSVAQSDSALEKDSESERLDLQENARVYLAVIDGLAYSIPEEGVPSVGPPLVEKLNSLLHKLFAMHVNVRNLSELRNHTSPGVATHSISACEENFLFWFTAILQMIRIHRAAFDQPASSTNNRPGAFIDLSRTLIIICCLALSRTPMGFTVQPRLDLSALPPFNTSTSEVRTENTIQTYALDMASSLVDSLPDEARQQCANFIRERFPPSLHVQNDPRLLFLFGPVSETFAPGSVSVSSPASTLTPSANPPAMSAVNTGTVVEDYSAISNRLRVQSRGRIVGSYSLRPWEMLEEAAPVVGANDTAIDLNLFGARKVRDY</sequence>
<evidence type="ECO:0000256" key="3">
    <source>
        <dbReference type="ARBA" id="ARBA00011629"/>
    </source>
</evidence>
<dbReference type="RefSeq" id="XP_020123217.1">
    <property type="nucleotide sequence ID" value="XM_020261726.1"/>
</dbReference>
<evidence type="ECO:0000256" key="2">
    <source>
        <dbReference type="ARBA" id="ARBA00010289"/>
    </source>
</evidence>
<feature type="domain" description="Mediator complex subunit Med12" evidence="13">
    <location>
        <begin position="269"/>
        <end position="332"/>
    </location>
</feature>
<dbReference type="InterPro" id="IPR019035">
    <property type="entry name" value="Mediator_Med12"/>
</dbReference>
<gene>
    <name evidence="14" type="ORF">UA08_02000</name>
</gene>
<keyword evidence="5" id="KW-0678">Repressor</keyword>
<reference evidence="14 15" key="1">
    <citation type="submission" date="2015-06" db="EMBL/GenBank/DDBJ databases">
        <title>Talaromyces atroroseus IBT 11181 draft genome.</title>
        <authorList>
            <person name="Rasmussen K.B."/>
            <person name="Rasmussen S."/>
            <person name="Petersen B."/>
            <person name="Sicheritz-Ponten T."/>
            <person name="Mortensen U.H."/>
            <person name="Thrane U."/>
        </authorList>
    </citation>
    <scope>NUCLEOTIDE SEQUENCE [LARGE SCALE GENOMIC DNA]</scope>
    <source>
        <strain evidence="14 15">IBT 11181</strain>
    </source>
</reference>
<dbReference type="STRING" id="1441469.A0A1Q5QAZ6"/>
<evidence type="ECO:0000259" key="13">
    <source>
        <dbReference type="SMART" id="SM01281"/>
    </source>
</evidence>
<proteinExistence type="inferred from homology"/>
<evidence type="ECO:0000256" key="9">
    <source>
        <dbReference type="ARBA" id="ARBA00023242"/>
    </source>
</evidence>
<feature type="compositionally biased region" description="Polar residues" evidence="12">
    <location>
        <begin position="1"/>
        <end position="25"/>
    </location>
</feature>
<comment type="subcellular location">
    <subcellularLocation>
        <location evidence="1">Nucleus</location>
    </subcellularLocation>
</comment>
<comment type="caution">
    <text evidence="14">The sequence shown here is derived from an EMBL/GenBank/DDBJ whole genome shotgun (WGS) entry which is preliminary data.</text>
</comment>
<dbReference type="Pfam" id="PF25326">
    <property type="entry name" value="ARM_SRB8"/>
    <property type="match status" value="1"/>
</dbReference>
<feature type="compositionally biased region" description="Polar residues" evidence="12">
    <location>
        <begin position="87"/>
        <end position="98"/>
    </location>
</feature>
<evidence type="ECO:0000256" key="4">
    <source>
        <dbReference type="ARBA" id="ARBA00019622"/>
    </source>
</evidence>
<comment type="subunit">
    <text evidence="3">Component of the SRB8-11 complex, which itself associates with the Mediator complex.</text>
</comment>
<dbReference type="GO" id="GO:0006357">
    <property type="term" value="P:regulation of transcription by RNA polymerase II"/>
    <property type="evidence" value="ECO:0007669"/>
    <property type="project" value="InterPro"/>
</dbReference>
<feature type="region of interest" description="Disordered" evidence="12">
    <location>
        <begin position="121"/>
        <end position="177"/>
    </location>
</feature>
<evidence type="ECO:0000256" key="8">
    <source>
        <dbReference type="ARBA" id="ARBA00023163"/>
    </source>
</evidence>
<evidence type="ECO:0000256" key="7">
    <source>
        <dbReference type="ARBA" id="ARBA00023159"/>
    </source>
</evidence>
<comment type="function">
    <text evidence="10">Component of the SRB8-11 complex. The SRB8-11 complex is a regulatory module of the Mediator complex which is itself involved in regulation of basal and activated RNA polymerase II-dependent transcription. The SRB8-11 complex may be involved in the transcriptional repression of a subset of genes regulated by Mediator. It may inhibit the association of the Mediator complex with RNA polymerase II to form the holoenzyme complex.</text>
</comment>
<protein>
    <recommendedName>
        <fullName evidence="4">Mediator of RNA polymerase II transcription subunit 12</fullName>
    </recommendedName>
    <alternativeName>
        <fullName evidence="11">Mediator complex subunit 12</fullName>
    </alternativeName>
</protein>
<dbReference type="Proteomes" id="UP000214365">
    <property type="component" value="Unassembled WGS sequence"/>
</dbReference>
<evidence type="ECO:0000256" key="5">
    <source>
        <dbReference type="ARBA" id="ARBA00022491"/>
    </source>
</evidence>
<dbReference type="PANTHER" id="PTHR46567:SF1">
    <property type="entry name" value="MEDIATOR OF RNA POLYMERASE II TRANSCRIPTION SUBUNIT 12"/>
    <property type="match status" value="1"/>
</dbReference>
<evidence type="ECO:0000313" key="15">
    <source>
        <dbReference type="Proteomes" id="UP000214365"/>
    </source>
</evidence>
<evidence type="ECO:0000256" key="12">
    <source>
        <dbReference type="SAM" id="MobiDB-lite"/>
    </source>
</evidence>
<dbReference type="SMART" id="SM01281">
    <property type="entry name" value="Med12"/>
    <property type="match status" value="1"/>
</dbReference>
<dbReference type="InterPro" id="IPR057344">
    <property type="entry name" value="ARM_SRB8"/>
</dbReference>
<evidence type="ECO:0000256" key="6">
    <source>
        <dbReference type="ARBA" id="ARBA00023015"/>
    </source>
</evidence>
<dbReference type="Pfam" id="PF09497">
    <property type="entry name" value="Med12"/>
    <property type="match status" value="1"/>
</dbReference>
<evidence type="ECO:0000256" key="1">
    <source>
        <dbReference type="ARBA" id="ARBA00004123"/>
    </source>
</evidence>
<keyword evidence="7" id="KW-0010">Activator</keyword>